<keyword evidence="3" id="KW-0675">Receptor</keyword>
<evidence type="ECO:0000313" key="5">
    <source>
        <dbReference type="Proteomes" id="UP000295536"/>
    </source>
</evidence>
<accession>A0A4R3LD64</accession>
<evidence type="ECO:0000313" key="3">
    <source>
        <dbReference type="EMBL" id="TCS97278.1"/>
    </source>
</evidence>
<dbReference type="Proteomes" id="UP000295536">
    <property type="component" value="Unassembled WGS sequence"/>
</dbReference>
<gene>
    <name evidence="3" type="ORF">EDC36_11061</name>
    <name evidence="4" type="ORF">Tigna_01650</name>
</gene>
<dbReference type="Pfam" id="PF03401">
    <property type="entry name" value="TctC"/>
    <property type="match status" value="1"/>
</dbReference>
<keyword evidence="6" id="KW-1185">Reference proteome</keyword>
<dbReference type="RefSeq" id="WP_132962885.1">
    <property type="nucleotide sequence ID" value="NZ_SMAH01000010.1"/>
</dbReference>
<dbReference type="InterPro" id="IPR005064">
    <property type="entry name" value="BUG"/>
</dbReference>
<dbReference type="OrthoDB" id="8678477at2"/>
<dbReference type="Proteomes" id="UP000315577">
    <property type="component" value="Unassembled WGS sequence"/>
</dbReference>
<dbReference type="InterPro" id="IPR006311">
    <property type="entry name" value="TAT_signal"/>
</dbReference>
<comment type="caution">
    <text evidence="3">The sequence shown here is derived from an EMBL/GenBank/DDBJ whole genome shotgun (WGS) entry which is preliminary data.</text>
</comment>
<keyword evidence="2" id="KW-0732">Signal</keyword>
<evidence type="ECO:0000256" key="1">
    <source>
        <dbReference type="ARBA" id="ARBA00006987"/>
    </source>
</evidence>
<dbReference type="EMBL" id="VJNC01000010">
    <property type="protein sequence ID" value="TSE21264.1"/>
    <property type="molecule type" value="Genomic_DNA"/>
</dbReference>
<feature type="chain" id="PRO_5020182224" evidence="2">
    <location>
        <begin position="32"/>
        <end position="333"/>
    </location>
</feature>
<protein>
    <submittedName>
        <fullName evidence="4">Tripartite tricarboxylate transporter family receptor</fullName>
    </submittedName>
    <submittedName>
        <fullName evidence="3">Tripartite-type tricarboxylate transporter receptor subunit TctC</fullName>
    </submittedName>
</protein>
<reference evidence="4 6" key="2">
    <citation type="submission" date="2019-07" db="EMBL/GenBank/DDBJ databases">
        <title>Tepidimonas ignava SPS-1037 draft genome.</title>
        <authorList>
            <person name="Da Costa M.S."/>
            <person name="Froufe H.J.C."/>
            <person name="Egas C."/>
            <person name="Albuquerque L."/>
        </authorList>
    </citation>
    <scope>NUCLEOTIDE SEQUENCE [LARGE SCALE GENOMIC DNA]</scope>
    <source>
        <strain evidence="4 6">SPS-1037</strain>
    </source>
</reference>
<name>A0A4R3LD64_9BURK</name>
<reference evidence="3 5" key="1">
    <citation type="submission" date="2019-03" db="EMBL/GenBank/DDBJ databases">
        <title>Genomic Encyclopedia of Type Strains, Phase IV (KMG-IV): sequencing the most valuable type-strain genomes for metagenomic binning, comparative biology and taxonomic classification.</title>
        <authorList>
            <person name="Goeker M."/>
        </authorList>
    </citation>
    <scope>NUCLEOTIDE SEQUENCE [LARGE SCALE GENOMIC DNA]</scope>
    <source>
        <strain evidence="3 5">DSM 12034</strain>
    </source>
</reference>
<sequence length="333" mass="34960">MGGPCRAGLTRRHSLRLGLGLAAAIAAPAWAGPRASAWPQRPLRLVVGFPGGSSADEIARTLAEPLGVVLGQPVLVDNRQGHSGLLAAQLVAHSDDDHTLGLLLNLHLTVAPWLHADAGYDPARDVQPVALAASTPLLLCLNPDLHVRGAPALQAARQAGAAWRYGSPGVGSPFHLAMELLKASAGWQTEGVAYPGNAQVVNALLAGEVHLAMLPPALVRPLWRLGKLPVLGGTGPGVAALLPGVPVLESLGVRGFQYDHWYALAAPRGWPAAHVERVGRAVRLALRTPAVQAALQRQGWLPGSGDTAALLRRIDLFTQRLRPLLETAPWRGP</sequence>
<feature type="signal peptide" evidence="2">
    <location>
        <begin position="1"/>
        <end position="31"/>
    </location>
</feature>
<comment type="similarity">
    <text evidence="1">Belongs to the UPF0065 (bug) family.</text>
</comment>
<organism evidence="3 5">
    <name type="scientific">Tepidimonas ignava</name>
    <dbReference type="NCBI Taxonomy" id="114249"/>
    <lineage>
        <taxon>Bacteria</taxon>
        <taxon>Pseudomonadati</taxon>
        <taxon>Pseudomonadota</taxon>
        <taxon>Betaproteobacteria</taxon>
        <taxon>Burkholderiales</taxon>
        <taxon>Tepidimonas</taxon>
    </lineage>
</organism>
<dbReference type="PANTHER" id="PTHR42928:SF5">
    <property type="entry name" value="BLR1237 PROTEIN"/>
    <property type="match status" value="1"/>
</dbReference>
<dbReference type="PROSITE" id="PS51318">
    <property type="entry name" value="TAT"/>
    <property type="match status" value="1"/>
</dbReference>
<proteinExistence type="inferred from homology"/>
<dbReference type="Gene3D" id="3.40.190.150">
    <property type="entry name" value="Bordetella uptake gene, domain 1"/>
    <property type="match status" value="1"/>
</dbReference>
<dbReference type="PANTHER" id="PTHR42928">
    <property type="entry name" value="TRICARBOXYLATE-BINDING PROTEIN"/>
    <property type="match status" value="1"/>
</dbReference>
<dbReference type="EMBL" id="SMAH01000010">
    <property type="protein sequence ID" value="TCS97278.1"/>
    <property type="molecule type" value="Genomic_DNA"/>
</dbReference>
<dbReference type="Gene3D" id="3.40.190.10">
    <property type="entry name" value="Periplasmic binding protein-like II"/>
    <property type="match status" value="1"/>
</dbReference>
<evidence type="ECO:0000313" key="4">
    <source>
        <dbReference type="EMBL" id="TSE21264.1"/>
    </source>
</evidence>
<dbReference type="InterPro" id="IPR042100">
    <property type="entry name" value="Bug_dom1"/>
</dbReference>
<dbReference type="SUPFAM" id="SSF53850">
    <property type="entry name" value="Periplasmic binding protein-like II"/>
    <property type="match status" value="1"/>
</dbReference>
<evidence type="ECO:0000256" key="2">
    <source>
        <dbReference type="SAM" id="SignalP"/>
    </source>
</evidence>
<evidence type="ECO:0000313" key="6">
    <source>
        <dbReference type="Proteomes" id="UP000315577"/>
    </source>
</evidence>
<dbReference type="AlphaFoldDB" id="A0A4R3LD64"/>